<evidence type="ECO:0000256" key="8">
    <source>
        <dbReference type="ARBA" id="ARBA00023002"/>
    </source>
</evidence>
<dbReference type="GO" id="GO:0005764">
    <property type="term" value="C:lysosome"/>
    <property type="evidence" value="ECO:0007669"/>
    <property type="project" value="UniProtKB-SubCell"/>
</dbReference>
<name>A0AAV2S1B6_MEGNR</name>
<dbReference type="GO" id="GO:0005794">
    <property type="term" value="C:Golgi apparatus"/>
    <property type="evidence" value="ECO:0007669"/>
    <property type="project" value="UniProtKB-SubCell"/>
</dbReference>
<dbReference type="Gene3D" id="3.40.50.720">
    <property type="entry name" value="NAD(P)-binding Rossmann-like Domain"/>
    <property type="match status" value="1"/>
</dbReference>
<comment type="caution">
    <text evidence="12">The sequence shown here is derived from an EMBL/GenBank/DDBJ whole genome shotgun (WGS) entry which is preliminary data.</text>
</comment>
<dbReference type="GO" id="GO:0016491">
    <property type="term" value="F:oxidoreductase activity"/>
    <property type="evidence" value="ECO:0007669"/>
    <property type="project" value="UniProtKB-KW"/>
</dbReference>
<evidence type="ECO:0000256" key="7">
    <source>
        <dbReference type="ARBA" id="ARBA00022857"/>
    </source>
</evidence>
<dbReference type="AlphaFoldDB" id="A0AAV2S1B6"/>
<evidence type="ECO:0000259" key="11">
    <source>
        <dbReference type="PROSITE" id="PS50020"/>
    </source>
</evidence>
<dbReference type="PANTHER" id="PTHR24320:SF282">
    <property type="entry name" value="WW DOMAIN-CONTAINING OXIDOREDUCTASE"/>
    <property type="match status" value="1"/>
</dbReference>
<reference evidence="12 13" key="1">
    <citation type="submission" date="2024-05" db="EMBL/GenBank/DDBJ databases">
        <authorList>
            <person name="Wallberg A."/>
        </authorList>
    </citation>
    <scope>NUCLEOTIDE SEQUENCE [LARGE SCALE GENOMIC DNA]</scope>
</reference>
<keyword evidence="9" id="KW-0333">Golgi apparatus</keyword>
<comment type="subcellular location">
    <subcellularLocation>
        <location evidence="2">Golgi apparatus</location>
    </subcellularLocation>
    <subcellularLocation>
        <location evidence="1">Lysosome</location>
    </subcellularLocation>
</comment>
<dbReference type="Gene3D" id="2.20.70.10">
    <property type="match status" value="2"/>
</dbReference>
<evidence type="ECO:0000256" key="5">
    <source>
        <dbReference type="ARBA" id="ARBA00022687"/>
    </source>
</evidence>
<proteinExistence type="inferred from homology"/>
<evidence type="ECO:0000256" key="6">
    <source>
        <dbReference type="ARBA" id="ARBA00022703"/>
    </source>
</evidence>
<evidence type="ECO:0000256" key="3">
    <source>
        <dbReference type="ARBA" id="ARBA00006484"/>
    </source>
</evidence>
<dbReference type="PROSITE" id="PS01159">
    <property type="entry name" value="WW_DOMAIN_1"/>
    <property type="match status" value="1"/>
</dbReference>
<organism evidence="12 13">
    <name type="scientific">Meganyctiphanes norvegica</name>
    <name type="common">Northern krill</name>
    <name type="synonym">Thysanopoda norvegica</name>
    <dbReference type="NCBI Taxonomy" id="48144"/>
    <lineage>
        <taxon>Eukaryota</taxon>
        <taxon>Metazoa</taxon>
        <taxon>Ecdysozoa</taxon>
        <taxon>Arthropoda</taxon>
        <taxon>Crustacea</taxon>
        <taxon>Multicrustacea</taxon>
        <taxon>Malacostraca</taxon>
        <taxon>Eumalacostraca</taxon>
        <taxon>Eucarida</taxon>
        <taxon>Euphausiacea</taxon>
        <taxon>Euphausiidae</taxon>
        <taxon>Meganyctiphanes</taxon>
    </lineage>
</organism>
<dbReference type="PROSITE" id="PS50020">
    <property type="entry name" value="WW_DOMAIN_2"/>
    <property type="match status" value="2"/>
</dbReference>
<keyword evidence="13" id="KW-1185">Reference proteome</keyword>
<dbReference type="CDD" id="cd00201">
    <property type="entry name" value="WW"/>
    <property type="match status" value="2"/>
</dbReference>
<feature type="non-terminal residue" evidence="12">
    <location>
        <position position="427"/>
    </location>
</feature>
<dbReference type="FunFam" id="3.40.50.720:FF:000353">
    <property type="entry name" value="WW domain-containing oxidoreductase"/>
    <property type="match status" value="1"/>
</dbReference>
<keyword evidence="10" id="KW-0458">Lysosome</keyword>
<evidence type="ECO:0000256" key="2">
    <source>
        <dbReference type="ARBA" id="ARBA00004555"/>
    </source>
</evidence>
<evidence type="ECO:0000256" key="4">
    <source>
        <dbReference type="ARBA" id="ARBA00016094"/>
    </source>
</evidence>
<dbReference type="InterPro" id="IPR001202">
    <property type="entry name" value="WW_dom"/>
</dbReference>
<dbReference type="SUPFAM" id="SSF51735">
    <property type="entry name" value="NAD(P)-binding Rossmann-fold domains"/>
    <property type="match status" value="1"/>
</dbReference>
<feature type="domain" description="WW" evidence="11">
    <location>
        <begin position="66"/>
        <end position="99"/>
    </location>
</feature>
<evidence type="ECO:0000256" key="10">
    <source>
        <dbReference type="ARBA" id="ARBA00023228"/>
    </source>
</evidence>
<dbReference type="EMBL" id="CAXKWB010037939">
    <property type="protein sequence ID" value="CAL4150922.1"/>
    <property type="molecule type" value="Genomic_DNA"/>
</dbReference>
<dbReference type="GO" id="GO:0016055">
    <property type="term" value="P:Wnt signaling pathway"/>
    <property type="evidence" value="ECO:0007669"/>
    <property type="project" value="UniProtKB-KW"/>
</dbReference>
<evidence type="ECO:0000256" key="1">
    <source>
        <dbReference type="ARBA" id="ARBA00004371"/>
    </source>
</evidence>
<dbReference type="SUPFAM" id="SSF51045">
    <property type="entry name" value="WW domain"/>
    <property type="match status" value="2"/>
</dbReference>
<evidence type="ECO:0000256" key="9">
    <source>
        <dbReference type="ARBA" id="ARBA00023034"/>
    </source>
</evidence>
<dbReference type="GO" id="GO:0006915">
    <property type="term" value="P:apoptotic process"/>
    <property type="evidence" value="ECO:0007669"/>
    <property type="project" value="UniProtKB-KW"/>
</dbReference>
<gene>
    <name evidence="12" type="ORF">MNOR_LOCUS30641</name>
</gene>
<dbReference type="InterPro" id="IPR036020">
    <property type="entry name" value="WW_dom_sf"/>
</dbReference>
<protein>
    <recommendedName>
        <fullName evidence="4">WW domain-containing oxidoreductase</fullName>
    </recommendedName>
</protein>
<sequence>MQKGHVGYNVNFLTAMDVPETDSEDELPPGWEQRCTADGLVFYAEHSSQSTHWYHPRTGKKKKVVGEMPFGWERQITEEGKVFFCDHVNQKTTYTDPRLAFAVEETENIGDLRQRFDSSSTGLQVLHGRDLSGKVAIVTGANSGIGYETARTLAFHGCTVIFACRDISKSESAISKVTKLRPNAKCEAMEIDLSSLESVRTFSHTFALKYNCLHMLILNAGVFGLPYTITNDGLEAIFQINYLSHFYLAHLLQPVLETSAPSRIIFLSSESHRFATLDVTNITKDFLSPSLESYFTSILAYNNSKLCNILSVVEMQRRFGERGICCFAVHPGNVISTGLSRNWWLYRLLFAVVRPYSKSLQQACASVVYCAASQDIANCGGVYVNNCVPCKPSSVAFDNILANKLWNISLGIIEDRLGKRAFNILSL</sequence>
<keyword evidence="7" id="KW-0521">NADP</keyword>
<keyword evidence="6" id="KW-0053">Apoptosis</keyword>
<dbReference type="SMART" id="SM00456">
    <property type="entry name" value="WW"/>
    <property type="match status" value="2"/>
</dbReference>
<dbReference type="Proteomes" id="UP001497623">
    <property type="component" value="Unassembled WGS sequence"/>
</dbReference>
<feature type="domain" description="WW" evidence="11">
    <location>
        <begin position="25"/>
        <end position="58"/>
    </location>
</feature>
<dbReference type="InterPro" id="IPR036291">
    <property type="entry name" value="NAD(P)-bd_dom_sf"/>
</dbReference>
<dbReference type="Pfam" id="PF00106">
    <property type="entry name" value="adh_short"/>
    <property type="match status" value="1"/>
</dbReference>
<accession>A0AAV2S1B6</accession>
<keyword evidence="8" id="KW-0560">Oxidoreductase</keyword>
<dbReference type="PANTHER" id="PTHR24320">
    <property type="entry name" value="RETINOL DEHYDROGENASE"/>
    <property type="match status" value="1"/>
</dbReference>
<evidence type="ECO:0000313" key="13">
    <source>
        <dbReference type="Proteomes" id="UP001497623"/>
    </source>
</evidence>
<keyword evidence="5" id="KW-0879">Wnt signaling pathway</keyword>
<dbReference type="Pfam" id="PF00397">
    <property type="entry name" value="WW"/>
    <property type="match status" value="2"/>
</dbReference>
<dbReference type="InterPro" id="IPR002347">
    <property type="entry name" value="SDR_fam"/>
</dbReference>
<evidence type="ECO:0000313" key="12">
    <source>
        <dbReference type="EMBL" id="CAL4150922.1"/>
    </source>
</evidence>
<dbReference type="PRINTS" id="PR00081">
    <property type="entry name" value="GDHRDH"/>
</dbReference>
<comment type="similarity">
    <text evidence="3">Belongs to the short-chain dehydrogenases/reductases (SDR) family.</text>
</comment>